<dbReference type="GO" id="GO:0060271">
    <property type="term" value="P:cilium assembly"/>
    <property type="evidence" value="ECO:0007669"/>
    <property type="project" value="TreeGrafter"/>
</dbReference>
<protein>
    <submittedName>
        <fullName evidence="8">Meckel syndrome type 1 protein homolog</fullName>
    </submittedName>
</protein>
<dbReference type="RefSeq" id="XP_023180121.2">
    <property type="nucleotide sequence ID" value="XM_023324353.2"/>
</dbReference>
<evidence type="ECO:0000256" key="2">
    <source>
        <dbReference type="ARBA" id="ARBA00022490"/>
    </source>
</evidence>
<feature type="region of interest" description="Disordered" evidence="6">
    <location>
        <begin position="203"/>
        <end position="239"/>
    </location>
</feature>
<keyword evidence="4" id="KW-0206">Cytoskeleton</keyword>
<dbReference type="OrthoDB" id="10263520at2759"/>
<organism evidence="7 8">
    <name type="scientific">Drosophila hydei</name>
    <name type="common">Fruit fly</name>
    <dbReference type="NCBI Taxonomy" id="7224"/>
    <lineage>
        <taxon>Eukaryota</taxon>
        <taxon>Metazoa</taxon>
        <taxon>Ecdysozoa</taxon>
        <taxon>Arthropoda</taxon>
        <taxon>Hexapoda</taxon>
        <taxon>Insecta</taxon>
        <taxon>Pterygota</taxon>
        <taxon>Neoptera</taxon>
        <taxon>Endopterygota</taxon>
        <taxon>Diptera</taxon>
        <taxon>Brachycera</taxon>
        <taxon>Muscomorpha</taxon>
        <taxon>Ephydroidea</taxon>
        <taxon>Drosophilidae</taxon>
        <taxon>Drosophila</taxon>
    </lineage>
</organism>
<dbReference type="AlphaFoldDB" id="A0A6J1MH30"/>
<evidence type="ECO:0000256" key="3">
    <source>
        <dbReference type="ARBA" id="ARBA00022794"/>
    </source>
</evidence>
<keyword evidence="7" id="KW-1185">Reference proteome</keyword>
<keyword evidence="2" id="KW-0963">Cytoplasm</keyword>
<evidence type="ECO:0000256" key="1">
    <source>
        <dbReference type="ARBA" id="ARBA00004120"/>
    </source>
</evidence>
<gene>
    <name evidence="8" type="primary">LOC111605681</name>
</gene>
<evidence type="ECO:0000256" key="6">
    <source>
        <dbReference type="SAM" id="MobiDB-lite"/>
    </source>
</evidence>
<keyword evidence="3" id="KW-0970">Cilium biogenesis/degradation</keyword>
<dbReference type="GeneID" id="111605681"/>
<evidence type="ECO:0000313" key="8">
    <source>
        <dbReference type="RefSeq" id="XP_023180121.2"/>
    </source>
</evidence>
<evidence type="ECO:0000313" key="7">
    <source>
        <dbReference type="Proteomes" id="UP000504633"/>
    </source>
</evidence>
<evidence type="ECO:0000256" key="5">
    <source>
        <dbReference type="ARBA" id="ARBA00023273"/>
    </source>
</evidence>
<reference evidence="8" key="1">
    <citation type="submission" date="2025-08" db="UniProtKB">
        <authorList>
            <consortium name="RefSeq"/>
        </authorList>
    </citation>
    <scope>IDENTIFICATION</scope>
    <source>
        <strain evidence="8">15085-1641.00</strain>
        <tissue evidence="8">Whole body</tissue>
    </source>
</reference>
<comment type="subcellular location">
    <subcellularLocation>
        <location evidence="1">Cytoplasm</location>
        <location evidence="1">Cytoskeleton</location>
        <location evidence="1">Cilium basal body</location>
    </subcellularLocation>
</comment>
<dbReference type="Proteomes" id="UP000504633">
    <property type="component" value="Unplaced"/>
</dbReference>
<dbReference type="InterPro" id="IPR010796">
    <property type="entry name" value="C2_B9-type_dom"/>
</dbReference>
<sequence length="670" mass="77134">MYRSSAPKRTGIYRVKGNINDFQLELKLRHVSEWLPVPKFEYTGAKVNYGDHYPESTSTSGWSDCFIYVPYEDQYGNNYYTYYNYYNPGSDYPGSSSRATSCSSSARSGRSSFYSSNQSELIDQQQKQQLTGETGFHALNPELCNGATANVCISWQQKCFSREELQRYGELNNCQTSLQRRYHRWTRDIVELQQRYQLRVQHAEQKQRVRRRRQNKTSKTKSKSSPLSEFSVEAPTALPEDPDFATRTCLIHTLINADLRELDAGDPQLPAEAHELQQQGFQLMYIYAQLQQDMLLLCLRYDPACGLLYVYPDFSLSAEDLEYVLQIDNDCRQLYAYGFENVTVVNVLEQDHVESAAQSQRDAELELELDWDSLPGSEASAEQLVNYYQQQRSSESAQRRLLQFQLPPKRMRRVVLLLQLHEAQHFEYPNVHVRYYVNPPSHTILEPANKHDPFPLRGATATCVAGGAERLAHFSHCWQLTLLCEESHQPHQLLHIYFEVISVDSWQRERCEGYAHFSCSLLAPLPSGVSSGMRLQCIRPVGSWLDALNRYFIGGRALFDFVGYFKSRSRENMLHNRMELGRQHVMRSTGTLLFSVQKLQQRHQQFGYYLLQEHSNDDDDNYNDDAAAPGCCQLDPKPKSSVSATLQEVMSAYVEARERIEALLGTATLP</sequence>
<evidence type="ECO:0000256" key="4">
    <source>
        <dbReference type="ARBA" id="ARBA00023212"/>
    </source>
</evidence>
<dbReference type="CTD" id="54903"/>
<dbReference type="OMA" id="CEGYAHY"/>
<name>A0A6J1MH30_DROHY</name>
<accession>A0A6J1MH30</accession>
<dbReference type="PANTHER" id="PTHR12968">
    <property type="entry name" value="B9 DOMAIN-CONTAINING"/>
    <property type="match status" value="1"/>
</dbReference>
<proteinExistence type="predicted"/>
<dbReference type="Pfam" id="PF07162">
    <property type="entry name" value="B9-C2"/>
    <property type="match status" value="1"/>
</dbReference>
<dbReference type="PROSITE" id="PS51381">
    <property type="entry name" value="C2_B9"/>
    <property type="match status" value="1"/>
</dbReference>
<keyword evidence="5" id="KW-0966">Cell projection</keyword>
<dbReference type="GO" id="GO:0036038">
    <property type="term" value="C:MKS complex"/>
    <property type="evidence" value="ECO:0007669"/>
    <property type="project" value="TreeGrafter"/>
</dbReference>
<feature type="compositionally biased region" description="Basic residues" evidence="6">
    <location>
        <begin position="208"/>
        <end position="222"/>
    </location>
</feature>
<dbReference type="PANTHER" id="PTHR12968:SF4">
    <property type="entry name" value="TECTONIC-LIKE COMPLEX MEMBER MKS1"/>
    <property type="match status" value="1"/>
</dbReference>
<dbReference type="KEGG" id="dhe:111605681"/>